<comment type="catalytic activity">
    <reaction evidence="7">
        <text>4-imidazolone-5-propanoate + H2O = N-formimidoyl-L-glutamate</text>
        <dbReference type="Rhea" id="RHEA:23660"/>
        <dbReference type="ChEBI" id="CHEBI:15377"/>
        <dbReference type="ChEBI" id="CHEBI:58928"/>
        <dbReference type="ChEBI" id="CHEBI:77893"/>
        <dbReference type="EC" id="3.5.2.7"/>
    </reaction>
</comment>
<name>A0A143HPR6_MICTH</name>
<dbReference type="RefSeq" id="WP_067156348.1">
    <property type="nucleotide sequence ID" value="NZ_CP014864.1"/>
</dbReference>
<comment type="subcellular location">
    <subcellularLocation>
        <location evidence="7">Cytoplasm</location>
    </subcellularLocation>
</comment>
<dbReference type="OrthoDB" id="9776455at2"/>
<evidence type="ECO:0000256" key="4">
    <source>
        <dbReference type="ARBA" id="ARBA00022808"/>
    </source>
</evidence>
<feature type="binding site" evidence="7">
    <location>
        <position position="145"/>
    </location>
    <ligand>
        <name>4-imidazolone-5-propanoate</name>
        <dbReference type="ChEBI" id="CHEBI:77893"/>
    </ligand>
</feature>
<dbReference type="PANTHER" id="PTHR42752">
    <property type="entry name" value="IMIDAZOLONEPROPIONASE"/>
    <property type="match status" value="1"/>
</dbReference>
<evidence type="ECO:0000256" key="2">
    <source>
        <dbReference type="ARBA" id="ARBA00022723"/>
    </source>
</evidence>
<feature type="binding site" evidence="7">
    <location>
        <position position="73"/>
    </location>
    <ligand>
        <name>Zn(2+)</name>
        <dbReference type="ChEBI" id="CHEBI:29105"/>
    </ligand>
</feature>
<comment type="pathway">
    <text evidence="7">Amino-acid degradation; L-histidine degradation into L-glutamate; N-formimidoyl-L-glutamate from L-histidine: step 3/3.</text>
</comment>
<evidence type="ECO:0000256" key="1">
    <source>
        <dbReference type="ARBA" id="ARBA00012864"/>
    </source>
</evidence>
<keyword evidence="6 7" id="KW-0408">Iron</keyword>
<proteinExistence type="inferred from homology"/>
<dbReference type="CDD" id="cd01296">
    <property type="entry name" value="Imidazolone-5PH"/>
    <property type="match status" value="1"/>
</dbReference>
<keyword evidence="5 7" id="KW-0862">Zinc</keyword>
<feature type="binding site" evidence="7">
    <location>
        <position position="243"/>
    </location>
    <ligand>
        <name>Fe(3+)</name>
        <dbReference type="ChEBI" id="CHEBI:29034"/>
    </ligand>
</feature>
<dbReference type="UniPathway" id="UPA00379">
    <property type="reaction ID" value="UER00551"/>
</dbReference>
<dbReference type="Proteomes" id="UP000076077">
    <property type="component" value="Chromosome"/>
</dbReference>
<comment type="cofactor">
    <cofactor evidence="7">
        <name>Zn(2+)</name>
        <dbReference type="ChEBI" id="CHEBI:29105"/>
    </cofactor>
    <cofactor evidence="7">
        <name>Fe(3+)</name>
        <dbReference type="ChEBI" id="CHEBI:29034"/>
    </cofactor>
    <text evidence="7">Binds 1 zinc or iron ion per subunit.</text>
</comment>
<dbReference type="EMBL" id="CP014864">
    <property type="protein sequence ID" value="AMX03678.1"/>
    <property type="molecule type" value="Genomic_DNA"/>
</dbReference>
<dbReference type="EMBL" id="JAPHQB010000020">
    <property type="protein sequence ID" value="MCX2802536.1"/>
    <property type="molecule type" value="Genomic_DNA"/>
</dbReference>
<evidence type="ECO:0000256" key="7">
    <source>
        <dbReference type="HAMAP-Rule" id="MF_00372"/>
    </source>
</evidence>
<keyword evidence="2 7" id="KW-0479">Metal-binding</keyword>
<dbReference type="KEGG" id="mthd:A3224_14775"/>
<dbReference type="NCBIfam" id="TIGR01224">
    <property type="entry name" value="hutI"/>
    <property type="match status" value="1"/>
</dbReference>
<evidence type="ECO:0000256" key="6">
    <source>
        <dbReference type="ARBA" id="ARBA00023004"/>
    </source>
</evidence>
<dbReference type="GO" id="GO:0019557">
    <property type="term" value="P:L-histidine catabolic process to glutamate and formate"/>
    <property type="evidence" value="ECO:0007669"/>
    <property type="project" value="UniProtKB-UniPathway"/>
</dbReference>
<feature type="binding site" evidence="7">
    <location>
        <position position="178"/>
    </location>
    <ligand>
        <name>4-imidazolone-5-propanoate</name>
        <dbReference type="ChEBI" id="CHEBI:77893"/>
    </ligand>
</feature>
<dbReference type="EC" id="3.5.2.7" evidence="1 7"/>
<evidence type="ECO:0000313" key="9">
    <source>
        <dbReference type="EMBL" id="AMX03678.1"/>
    </source>
</evidence>
<gene>
    <name evidence="7 10" type="primary">hutI</name>
    <name evidence="9" type="ORF">A3224_14775</name>
    <name evidence="10" type="ORF">OQJ68_12135</name>
</gene>
<feature type="domain" description="Amidohydrolase-related" evidence="8">
    <location>
        <begin position="65"/>
        <end position="406"/>
    </location>
</feature>
<dbReference type="Gene3D" id="3.20.20.140">
    <property type="entry name" value="Metal-dependent hydrolases"/>
    <property type="match status" value="1"/>
</dbReference>
<reference evidence="10" key="3">
    <citation type="submission" date="2022-11" db="EMBL/GenBank/DDBJ databases">
        <title>Chitin-degrading and fungicidal potential of chitinolytic bacterial strains from marine environment of the Pacific Ocean regions.</title>
        <authorList>
            <person name="Pentekhina I."/>
            <person name="Nedashkovskaya O."/>
            <person name="Seitkalieva A."/>
            <person name="Podvolotskaya A."/>
            <person name="Tekutyeva L."/>
            <person name="Balabanova L."/>
        </authorList>
    </citation>
    <scope>NUCLEOTIDE SEQUENCE</scope>
    <source>
        <strain evidence="10">KMM 6838</strain>
    </source>
</reference>
<protein>
    <recommendedName>
        <fullName evidence="1 7">Imidazolonepropionase</fullName>
        <ecNumber evidence="1 7">3.5.2.7</ecNumber>
    </recommendedName>
    <alternativeName>
        <fullName evidence="7">Imidazolone-5-propionate hydrolase</fullName>
    </alternativeName>
</protein>
<keyword evidence="11" id="KW-1185">Reference proteome</keyword>
<dbReference type="Gene3D" id="2.30.40.10">
    <property type="entry name" value="Urease, subunit C, domain 1"/>
    <property type="match status" value="1"/>
</dbReference>
<evidence type="ECO:0000313" key="10">
    <source>
        <dbReference type="EMBL" id="MCX2802536.1"/>
    </source>
</evidence>
<feature type="binding site" evidence="7">
    <location>
        <position position="318"/>
    </location>
    <ligand>
        <name>Zn(2+)</name>
        <dbReference type="ChEBI" id="CHEBI:29105"/>
    </ligand>
</feature>
<keyword evidence="7" id="KW-0963">Cytoplasm</keyword>
<dbReference type="GO" id="GO:0019556">
    <property type="term" value="P:L-histidine catabolic process to glutamate and formamide"/>
    <property type="evidence" value="ECO:0007669"/>
    <property type="project" value="UniProtKB-UniRule"/>
</dbReference>
<feature type="binding site" evidence="7">
    <location>
        <position position="322"/>
    </location>
    <ligand>
        <name>N-formimidoyl-L-glutamate</name>
        <dbReference type="ChEBI" id="CHEBI:58928"/>
    </ligand>
</feature>
<reference evidence="11" key="1">
    <citation type="submission" date="2016-03" db="EMBL/GenBank/DDBJ databases">
        <authorList>
            <person name="Lee Y.-S."/>
            <person name="Choi Y.-L."/>
        </authorList>
    </citation>
    <scope>NUCLEOTIDE SEQUENCE [LARGE SCALE GENOMIC DNA]</scope>
    <source>
        <strain evidence="11">DAU221</strain>
    </source>
</reference>
<feature type="binding site" evidence="7">
    <location>
        <position position="75"/>
    </location>
    <ligand>
        <name>Zn(2+)</name>
        <dbReference type="ChEBI" id="CHEBI:29105"/>
    </ligand>
</feature>
<dbReference type="Proteomes" id="UP001209730">
    <property type="component" value="Unassembled WGS sequence"/>
</dbReference>
<sequence length="414" mass="43746">MTERCDLLITNIHAATMDPAIRGGYGAVEDAAVAVTGGKIVWLGSRKELPDCSADEVVDGEGQWLTPGLIDCHTHLVYGGHRASEFARRLGGESYEEVARSGGGILSTVRATRAASAEQLYAAAVPRLQALMSEGVTTVEIKSGYGLELDTELKQLRTARRLAQHYPVEIVTSCLAAHALPPEYDGRADEYIDLVCERILPAAAGEQLADAVDMFCESIAFSVEQCQRVIDCAKKLGLPVKVHAEQMAHTGATAMAVKAGALSVDHIEYITDMDVAALAESGTVAVLLPGAFYTLRETRTPPVEKLRASGVPMALASDLNPGSCPLASLRLMMNMGCNFFGLTPAEALAGVTRAAARALGLSCSRGSLRVGLRADMVLWPMDTPDRLAYEVGALNPARVFFAGKTVGGSDVAAG</sequence>
<evidence type="ECO:0000259" key="8">
    <source>
        <dbReference type="Pfam" id="PF01979"/>
    </source>
</evidence>
<accession>A0A143HPR6</accession>
<dbReference type="FunFam" id="3.20.20.140:FF:000007">
    <property type="entry name" value="Imidazolonepropionase"/>
    <property type="match status" value="1"/>
</dbReference>
<evidence type="ECO:0000256" key="3">
    <source>
        <dbReference type="ARBA" id="ARBA00022801"/>
    </source>
</evidence>
<dbReference type="GO" id="GO:0008270">
    <property type="term" value="F:zinc ion binding"/>
    <property type="evidence" value="ECO:0007669"/>
    <property type="project" value="UniProtKB-UniRule"/>
</dbReference>
<dbReference type="GeneID" id="76609296"/>
<organism evidence="9 11">
    <name type="scientific">Microbulbifer thermotolerans</name>
    <dbReference type="NCBI Taxonomy" id="252514"/>
    <lineage>
        <taxon>Bacteria</taxon>
        <taxon>Pseudomonadati</taxon>
        <taxon>Pseudomonadota</taxon>
        <taxon>Gammaproteobacteria</taxon>
        <taxon>Cellvibrionales</taxon>
        <taxon>Microbulbiferaceae</taxon>
        <taxon>Microbulbifer</taxon>
    </lineage>
</organism>
<feature type="binding site" evidence="7">
    <location>
        <position position="318"/>
    </location>
    <ligand>
        <name>Fe(3+)</name>
        <dbReference type="ChEBI" id="CHEBI:29034"/>
    </ligand>
</feature>
<dbReference type="HAMAP" id="MF_00372">
    <property type="entry name" value="HutI"/>
    <property type="match status" value="1"/>
</dbReference>
<comment type="similarity">
    <text evidence="7">Belongs to the metallo-dependent hydrolases superfamily. HutI family.</text>
</comment>
<dbReference type="Pfam" id="PF01979">
    <property type="entry name" value="Amidohydro_1"/>
    <property type="match status" value="1"/>
</dbReference>
<dbReference type="GO" id="GO:0005737">
    <property type="term" value="C:cytoplasm"/>
    <property type="evidence" value="ECO:0007669"/>
    <property type="project" value="UniProtKB-SubCell"/>
</dbReference>
<reference evidence="9" key="2">
    <citation type="submission" date="2016-03" db="EMBL/GenBank/DDBJ databases">
        <authorList>
            <person name="Ploux O."/>
        </authorList>
    </citation>
    <scope>NUCLEOTIDE SEQUENCE [LARGE SCALE GENOMIC DNA]</scope>
    <source>
        <strain evidence="9">DAU221</strain>
    </source>
</reference>
<dbReference type="SUPFAM" id="SSF51338">
    <property type="entry name" value="Composite domain of metallo-dependent hydrolases"/>
    <property type="match status" value="1"/>
</dbReference>
<dbReference type="InterPro" id="IPR032466">
    <property type="entry name" value="Metal_Hydrolase"/>
</dbReference>
<dbReference type="InterPro" id="IPR006680">
    <property type="entry name" value="Amidohydro-rel"/>
</dbReference>
<keyword evidence="3 7" id="KW-0378">Hydrolase</keyword>
<feature type="binding site" evidence="7">
    <location>
        <position position="73"/>
    </location>
    <ligand>
        <name>Fe(3+)</name>
        <dbReference type="ChEBI" id="CHEBI:29034"/>
    </ligand>
</feature>
<dbReference type="PANTHER" id="PTHR42752:SF1">
    <property type="entry name" value="IMIDAZOLONEPROPIONASE-RELATED"/>
    <property type="match status" value="1"/>
</dbReference>
<feature type="binding site" evidence="7">
    <location>
        <position position="82"/>
    </location>
    <ligand>
        <name>4-imidazolone-5-propanoate</name>
        <dbReference type="ChEBI" id="CHEBI:77893"/>
    </ligand>
</feature>
<dbReference type="InterPro" id="IPR005920">
    <property type="entry name" value="HutI"/>
</dbReference>
<feature type="binding site" evidence="7">
    <location>
        <position position="145"/>
    </location>
    <ligand>
        <name>N-formimidoyl-L-glutamate</name>
        <dbReference type="ChEBI" id="CHEBI:58928"/>
    </ligand>
</feature>
<feature type="binding site" evidence="7">
    <location>
        <position position="320"/>
    </location>
    <ligand>
        <name>N-formimidoyl-L-glutamate</name>
        <dbReference type="ChEBI" id="CHEBI:58928"/>
    </ligand>
</feature>
<evidence type="ECO:0000313" key="11">
    <source>
        <dbReference type="Proteomes" id="UP000076077"/>
    </source>
</evidence>
<feature type="binding site" evidence="7">
    <location>
        <position position="243"/>
    </location>
    <ligand>
        <name>Zn(2+)</name>
        <dbReference type="ChEBI" id="CHEBI:29105"/>
    </ligand>
</feature>
<evidence type="ECO:0000256" key="5">
    <source>
        <dbReference type="ARBA" id="ARBA00022833"/>
    </source>
</evidence>
<dbReference type="SUPFAM" id="SSF51556">
    <property type="entry name" value="Metallo-dependent hydrolases"/>
    <property type="match status" value="1"/>
</dbReference>
<feature type="binding site" evidence="7">
    <location>
        <position position="246"/>
    </location>
    <ligand>
        <name>4-imidazolone-5-propanoate</name>
        <dbReference type="ChEBI" id="CHEBI:77893"/>
    </ligand>
</feature>
<keyword evidence="4 7" id="KW-0369">Histidine metabolism</keyword>
<comment type="function">
    <text evidence="7">Catalyzes the hydrolytic cleavage of the carbon-nitrogen bond in imidazolone-5-propanoate to yield N-formimidoyl-L-glutamate. It is the third step in the universal histidine degradation pathway.</text>
</comment>
<dbReference type="InterPro" id="IPR011059">
    <property type="entry name" value="Metal-dep_hydrolase_composite"/>
</dbReference>
<dbReference type="STRING" id="252514.A3224_14775"/>
<dbReference type="GO" id="GO:0005506">
    <property type="term" value="F:iron ion binding"/>
    <property type="evidence" value="ECO:0007669"/>
    <property type="project" value="UniProtKB-UniRule"/>
</dbReference>
<feature type="binding site" evidence="7">
    <location>
        <position position="323"/>
    </location>
    <ligand>
        <name>4-imidazolone-5-propanoate</name>
        <dbReference type="ChEBI" id="CHEBI:77893"/>
    </ligand>
</feature>
<feature type="binding site" evidence="7">
    <location>
        <position position="75"/>
    </location>
    <ligand>
        <name>Fe(3+)</name>
        <dbReference type="ChEBI" id="CHEBI:29034"/>
    </ligand>
</feature>
<dbReference type="GO" id="GO:0050480">
    <property type="term" value="F:imidazolonepropionase activity"/>
    <property type="evidence" value="ECO:0007669"/>
    <property type="project" value="UniProtKB-UniRule"/>
</dbReference>
<dbReference type="AlphaFoldDB" id="A0A143HPR6"/>